<feature type="domain" description="Radical SAM core" evidence="6">
    <location>
        <begin position="111"/>
        <end position="261"/>
    </location>
</feature>
<proteinExistence type="inferred from homology"/>
<dbReference type="InterPro" id="IPR007197">
    <property type="entry name" value="rSAM"/>
</dbReference>
<accession>A0ABT7B7K6</accession>
<evidence type="ECO:0000256" key="3">
    <source>
        <dbReference type="ARBA" id="ARBA00023004"/>
    </source>
</evidence>
<keyword evidence="1" id="KW-0949">S-adenosyl-L-methionine</keyword>
<dbReference type="RefSeq" id="WP_283767462.1">
    <property type="nucleotide sequence ID" value="NZ_JAQOSO010000079.1"/>
</dbReference>
<comment type="similarity">
    <text evidence="5">Belongs to the radical SAM superfamily. Anaerobic sulfatase-maturating enzyme family.</text>
</comment>
<reference evidence="7 8" key="1">
    <citation type="submission" date="2023-01" db="EMBL/GenBank/DDBJ databases">
        <title>Novel diversity within Roseofilum (Cyanobacteria; Desertifilaceae) from marine benthic mats with descriptions of four novel species.</title>
        <authorList>
            <person name="Wang Y."/>
            <person name="Berthold D.E."/>
            <person name="Hu J."/>
            <person name="Lefler F.W."/>
            <person name="Laughinghouse H.D. IV."/>
        </authorList>
    </citation>
    <scope>NUCLEOTIDE SEQUENCE [LARGE SCALE GENOMIC DNA]</scope>
    <source>
        <strain evidence="7 8">BLCC-M114</strain>
    </source>
</reference>
<dbReference type="CDD" id="cd01335">
    <property type="entry name" value="Radical_SAM"/>
    <property type="match status" value="1"/>
</dbReference>
<keyword evidence="2" id="KW-0479">Metal-binding</keyword>
<dbReference type="SFLD" id="SFLDS00029">
    <property type="entry name" value="Radical_SAM"/>
    <property type="match status" value="1"/>
</dbReference>
<keyword evidence="4" id="KW-0411">Iron-sulfur</keyword>
<dbReference type="SFLD" id="SFLDG01384">
    <property type="entry name" value="thioether_bond_formation_requi"/>
    <property type="match status" value="1"/>
</dbReference>
<protein>
    <recommendedName>
        <fullName evidence="6">Radical SAM core domain-containing protein</fullName>
    </recommendedName>
</protein>
<dbReference type="InterPro" id="IPR013785">
    <property type="entry name" value="Aldolase_TIM"/>
</dbReference>
<evidence type="ECO:0000259" key="6">
    <source>
        <dbReference type="Pfam" id="PF04055"/>
    </source>
</evidence>
<dbReference type="SFLD" id="SFLDG01386">
    <property type="entry name" value="main_SPASM_domain-containing"/>
    <property type="match status" value="1"/>
</dbReference>
<name>A0ABT7B7K6_9CYAN</name>
<evidence type="ECO:0000256" key="4">
    <source>
        <dbReference type="ARBA" id="ARBA00023014"/>
    </source>
</evidence>
<evidence type="ECO:0000256" key="5">
    <source>
        <dbReference type="ARBA" id="ARBA00023601"/>
    </source>
</evidence>
<dbReference type="EMBL" id="JAQOSO010000079">
    <property type="protein sequence ID" value="MDJ1175155.1"/>
    <property type="molecule type" value="Genomic_DNA"/>
</dbReference>
<dbReference type="SFLD" id="SFLDG01067">
    <property type="entry name" value="SPASM/twitch_domain_containing"/>
    <property type="match status" value="1"/>
</dbReference>
<dbReference type="Gene3D" id="3.20.20.70">
    <property type="entry name" value="Aldolase class I"/>
    <property type="match status" value="1"/>
</dbReference>
<dbReference type="InterPro" id="IPR058240">
    <property type="entry name" value="rSAM_sf"/>
</dbReference>
<evidence type="ECO:0000313" key="8">
    <source>
        <dbReference type="Proteomes" id="UP001235849"/>
    </source>
</evidence>
<evidence type="ECO:0000313" key="7">
    <source>
        <dbReference type="EMBL" id="MDJ1175155.1"/>
    </source>
</evidence>
<evidence type="ECO:0000256" key="1">
    <source>
        <dbReference type="ARBA" id="ARBA00022691"/>
    </source>
</evidence>
<gene>
    <name evidence="7" type="ORF">PMG25_13725</name>
</gene>
<comment type="caution">
    <text evidence="7">The sequence shown here is derived from an EMBL/GenBank/DDBJ whole genome shotgun (WGS) entry which is preliminary data.</text>
</comment>
<dbReference type="InterPro" id="IPR023867">
    <property type="entry name" value="Sulphatase_maturase_rSAM"/>
</dbReference>
<dbReference type="PANTHER" id="PTHR43273">
    <property type="entry name" value="ANAEROBIC SULFATASE-MATURATING ENZYME HOMOLOG ASLB-RELATED"/>
    <property type="match status" value="1"/>
</dbReference>
<dbReference type="PANTHER" id="PTHR43273:SF3">
    <property type="entry name" value="ANAEROBIC SULFATASE-MATURATING ENZYME HOMOLOG ASLB-RELATED"/>
    <property type="match status" value="1"/>
</dbReference>
<dbReference type="Pfam" id="PF04055">
    <property type="entry name" value="Radical_SAM"/>
    <property type="match status" value="1"/>
</dbReference>
<keyword evidence="8" id="KW-1185">Reference proteome</keyword>
<dbReference type="Proteomes" id="UP001235849">
    <property type="component" value="Unassembled WGS sequence"/>
</dbReference>
<sequence>METTAYQQSRYFHAVDGGNGIFLIYHALFNQPREVEESVVDFIHLFQEPKTLDEIADYCEGDIEEVVKTLADLHLLEYESNDELELLEALHEDFLTELKQGNKLQRLELAISNACNFGCKHCMHFLNNDFETRNSPELNMSAETAKESIDKFIKKVRLSENSLVRIHFGNGEPLLNWKTLLFVLEYCESIPDIQFFYAINTNLSLLNCQKAETLKKYKVKISTSLDGLRETNDLIRIDAKGQGTFDKILSKIRLLESIEYPIDGFSVTVTDTNFALIDEQVIDLGKSLGVKDVSMDFDLVRSTAIPIEDCVNKIIDLRRYAHQQGLNFYGTWETPYRILMSHSWLSEPHAFCPSMEGKTIEFNVDGTLKTCGHTNTVVGNSLEFEKCFEQGSLYMQLIQSRLPGNNQFCKGCEIEGCCAGQCHVTLESAKKDSDLVQRTCELMKRTTKRLIVEYLQGRE</sequence>
<dbReference type="SUPFAM" id="SSF102114">
    <property type="entry name" value="Radical SAM enzymes"/>
    <property type="match status" value="1"/>
</dbReference>
<organism evidence="7 8">
    <name type="scientific">Roseofilum capinflatum BLCC-M114</name>
    <dbReference type="NCBI Taxonomy" id="3022440"/>
    <lineage>
        <taxon>Bacteria</taxon>
        <taxon>Bacillati</taxon>
        <taxon>Cyanobacteriota</taxon>
        <taxon>Cyanophyceae</taxon>
        <taxon>Desertifilales</taxon>
        <taxon>Desertifilaceae</taxon>
        <taxon>Roseofilum</taxon>
        <taxon>Roseofilum capinflatum</taxon>
    </lineage>
</organism>
<keyword evidence="3" id="KW-0408">Iron</keyword>
<evidence type="ECO:0000256" key="2">
    <source>
        <dbReference type="ARBA" id="ARBA00022723"/>
    </source>
</evidence>